<reference evidence="1 2" key="1">
    <citation type="submission" date="2023-02" db="EMBL/GenBank/DDBJ databases">
        <title>LHISI_Scaffold_Assembly.</title>
        <authorList>
            <person name="Stuart O.P."/>
            <person name="Cleave R."/>
            <person name="Magrath M.J.L."/>
            <person name="Mikheyev A.S."/>
        </authorList>
    </citation>
    <scope>NUCLEOTIDE SEQUENCE [LARGE SCALE GENOMIC DNA]</scope>
    <source>
        <strain evidence="1">Daus_M_001</strain>
        <tissue evidence="1">Leg muscle</tissue>
    </source>
</reference>
<protein>
    <submittedName>
        <fullName evidence="1">Uncharacterized protein</fullName>
    </submittedName>
</protein>
<dbReference type="EMBL" id="JARBHB010000003">
    <property type="protein sequence ID" value="KAJ8889472.1"/>
    <property type="molecule type" value="Genomic_DNA"/>
</dbReference>
<dbReference type="Proteomes" id="UP001159363">
    <property type="component" value="Chromosome 3"/>
</dbReference>
<sequence>MVIWLRNEVKQKCFIAPSTYNGCGSDIMSKVKQNIEAVVLANVHMVLGEKDEKEEETPVHLNARNYDVGKCGMKFIISKSEVMVRSKKSDTIKKGIK</sequence>
<evidence type="ECO:0000313" key="1">
    <source>
        <dbReference type="EMBL" id="KAJ8889472.1"/>
    </source>
</evidence>
<organism evidence="1 2">
    <name type="scientific">Dryococelus australis</name>
    <dbReference type="NCBI Taxonomy" id="614101"/>
    <lineage>
        <taxon>Eukaryota</taxon>
        <taxon>Metazoa</taxon>
        <taxon>Ecdysozoa</taxon>
        <taxon>Arthropoda</taxon>
        <taxon>Hexapoda</taxon>
        <taxon>Insecta</taxon>
        <taxon>Pterygota</taxon>
        <taxon>Neoptera</taxon>
        <taxon>Polyneoptera</taxon>
        <taxon>Phasmatodea</taxon>
        <taxon>Verophasmatodea</taxon>
        <taxon>Anareolatae</taxon>
        <taxon>Phasmatidae</taxon>
        <taxon>Eurycanthinae</taxon>
        <taxon>Dryococelus</taxon>
    </lineage>
</organism>
<proteinExistence type="predicted"/>
<comment type="caution">
    <text evidence="1">The sequence shown here is derived from an EMBL/GenBank/DDBJ whole genome shotgun (WGS) entry which is preliminary data.</text>
</comment>
<evidence type="ECO:0000313" key="2">
    <source>
        <dbReference type="Proteomes" id="UP001159363"/>
    </source>
</evidence>
<accession>A0ABQ9HYK8</accession>
<keyword evidence="2" id="KW-1185">Reference proteome</keyword>
<gene>
    <name evidence="1" type="ORF">PR048_008971</name>
</gene>
<name>A0ABQ9HYK8_9NEOP</name>